<dbReference type="EMBL" id="JAFIMR010000021">
    <property type="protein sequence ID" value="KAI1865743.1"/>
    <property type="molecule type" value="Genomic_DNA"/>
</dbReference>
<evidence type="ECO:0008006" key="4">
    <source>
        <dbReference type="Google" id="ProtNLM"/>
    </source>
</evidence>
<comment type="caution">
    <text evidence="2">The sequence shown here is derived from an EMBL/GenBank/DDBJ whole genome shotgun (WGS) entry which is preliminary data.</text>
</comment>
<evidence type="ECO:0000313" key="3">
    <source>
        <dbReference type="Proteomes" id="UP000829685"/>
    </source>
</evidence>
<proteinExistence type="predicted"/>
<name>A0A9P9WJ38_9PEZI</name>
<reference evidence="2" key="1">
    <citation type="submission" date="2021-03" db="EMBL/GenBank/DDBJ databases">
        <title>Revisited historic fungal species revealed as producer of novel bioactive compounds through whole genome sequencing and comparative genomics.</title>
        <authorList>
            <person name="Vignolle G.A."/>
            <person name="Hochenegger N."/>
            <person name="Mach R.L."/>
            <person name="Mach-Aigner A.R."/>
            <person name="Javad Rahimi M."/>
            <person name="Salim K.A."/>
            <person name="Chan C.M."/>
            <person name="Lim L.B.L."/>
            <person name="Cai F."/>
            <person name="Druzhinina I.S."/>
            <person name="U'Ren J.M."/>
            <person name="Derntl C."/>
        </authorList>
    </citation>
    <scope>NUCLEOTIDE SEQUENCE</scope>
    <source>
        <strain evidence="2">TUCIM 5799</strain>
    </source>
</reference>
<dbReference type="Proteomes" id="UP000829685">
    <property type="component" value="Unassembled WGS sequence"/>
</dbReference>
<dbReference type="AlphaFoldDB" id="A0A9P9WJ38"/>
<feature type="region of interest" description="Disordered" evidence="1">
    <location>
        <begin position="40"/>
        <end position="100"/>
    </location>
</feature>
<feature type="compositionally biased region" description="Low complexity" evidence="1">
    <location>
        <begin position="63"/>
        <end position="76"/>
    </location>
</feature>
<evidence type="ECO:0000313" key="2">
    <source>
        <dbReference type="EMBL" id="KAI1865743.1"/>
    </source>
</evidence>
<organism evidence="2 3">
    <name type="scientific">Neoarthrinium moseri</name>
    <dbReference type="NCBI Taxonomy" id="1658444"/>
    <lineage>
        <taxon>Eukaryota</taxon>
        <taxon>Fungi</taxon>
        <taxon>Dikarya</taxon>
        <taxon>Ascomycota</taxon>
        <taxon>Pezizomycotina</taxon>
        <taxon>Sordariomycetes</taxon>
        <taxon>Xylariomycetidae</taxon>
        <taxon>Amphisphaeriales</taxon>
        <taxon>Apiosporaceae</taxon>
        <taxon>Neoarthrinium</taxon>
    </lineage>
</organism>
<protein>
    <recommendedName>
        <fullName evidence="4">Hypervirulence associated protein TUDOR domain-containing protein</fullName>
    </recommendedName>
</protein>
<gene>
    <name evidence="2" type="ORF">JX265_008066</name>
</gene>
<feature type="region of interest" description="Disordered" evidence="1">
    <location>
        <begin position="1"/>
        <end position="25"/>
    </location>
</feature>
<keyword evidence="3" id="KW-1185">Reference proteome</keyword>
<accession>A0A9P9WJ38</accession>
<evidence type="ECO:0000256" key="1">
    <source>
        <dbReference type="SAM" id="MobiDB-lite"/>
    </source>
</evidence>
<sequence length="112" mass="11843">MYKKGDNVQYKPIGGPNSQVSDTTGKVMGAVNDESGIKYEIRNDNTGKTSRVQEGNIEGSLGGTSSSTSHTGTRSSAHGNKRGANLGATEGMEGAANVEPSYHYEKVKVYDK</sequence>